<dbReference type="Proteomes" id="UP000309138">
    <property type="component" value="Unassembled WGS sequence"/>
</dbReference>
<keyword evidence="2" id="KW-1185">Reference proteome</keyword>
<dbReference type="EMBL" id="SWKR01000002">
    <property type="protein sequence ID" value="TKD49977.1"/>
    <property type="molecule type" value="Genomic_DNA"/>
</dbReference>
<dbReference type="InterPro" id="IPR039065">
    <property type="entry name" value="AcoX-like"/>
</dbReference>
<proteinExistence type="predicted"/>
<dbReference type="OrthoDB" id="5511344at2"/>
<dbReference type="GO" id="GO:0005524">
    <property type="term" value="F:ATP binding"/>
    <property type="evidence" value="ECO:0007669"/>
    <property type="project" value="UniProtKB-ARBA"/>
</dbReference>
<evidence type="ECO:0000313" key="1">
    <source>
        <dbReference type="EMBL" id="TKD49977.1"/>
    </source>
</evidence>
<dbReference type="InterPro" id="IPR002504">
    <property type="entry name" value="NADK"/>
</dbReference>
<dbReference type="PANTHER" id="PTHR40697:SF2">
    <property type="entry name" value="ATP-NAD KINASE-RELATED"/>
    <property type="match status" value="1"/>
</dbReference>
<sequence length="376" mass="37642">MVVIRTPMDVQSPCPALRVGLLVNPVAGLGGPIGRKGSDGMVPGAGTSPAEARMAALFATAGVPPERMTLLPARGMMGADLAQRLPFAVEPLALDPPRGDAGDTVAAAKAMASAGVDLILFAGGDGTARDVLAGVGDALPVLGMPAGVKMHSAVFARSPTSAGTLLARWATCGLPGAQLREVLDRPGDPGAGSAPILYGMLRVPGDGDLVQRAKGMGGAGDAADLAAACARIAREEAGRPLILGPGATMAEVKRRLGLAPSLLGVDLLTPGGAASDVDADAVARVAEMPGARVVLGVIGGQGFLLGRGNQPIGPAAVRRVGREGLRIVASAAKLNGLPGNALLVDTGDAALDRELAGWLPVRVSGRREILMRIEAA</sequence>
<keyword evidence="1" id="KW-0418">Kinase</keyword>
<dbReference type="GO" id="GO:0051287">
    <property type="term" value="F:NAD binding"/>
    <property type="evidence" value="ECO:0007669"/>
    <property type="project" value="UniProtKB-ARBA"/>
</dbReference>
<dbReference type="Gene3D" id="3.40.50.10330">
    <property type="entry name" value="Probable inorganic polyphosphate/atp-NAD kinase, domain 1"/>
    <property type="match status" value="1"/>
</dbReference>
<dbReference type="GO" id="GO:0003951">
    <property type="term" value="F:NAD+ kinase activity"/>
    <property type="evidence" value="ECO:0007669"/>
    <property type="project" value="InterPro"/>
</dbReference>
<dbReference type="GO" id="GO:0006741">
    <property type="term" value="P:NADP+ biosynthetic process"/>
    <property type="evidence" value="ECO:0007669"/>
    <property type="project" value="InterPro"/>
</dbReference>
<evidence type="ECO:0000313" key="2">
    <source>
        <dbReference type="Proteomes" id="UP000309138"/>
    </source>
</evidence>
<keyword evidence="1" id="KW-0808">Transferase</keyword>
<comment type="caution">
    <text evidence="1">The sequence shown here is derived from an EMBL/GenBank/DDBJ whole genome shotgun (WGS) entry which is preliminary data.</text>
</comment>
<dbReference type="PANTHER" id="PTHR40697">
    <property type="entry name" value="ACETOIN CATABOLISM PROTEIN X"/>
    <property type="match status" value="1"/>
</dbReference>
<reference evidence="1 2" key="1">
    <citation type="submission" date="2019-04" db="EMBL/GenBank/DDBJ databases">
        <authorList>
            <person name="Yang Y."/>
            <person name="Wei D."/>
        </authorList>
    </citation>
    <scope>NUCLEOTIDE SEQUENCE [LARGE SCALE GENOMIC DNA]</scope>
    <source>
        <strain evidence="1 2">L-1-4w-11</strain>
    </source>
</reference>
<organism evidence="1 2">
    <name type="scientific">Sphingomonas baiyangensis</name>
    <dbReference type="NCBI Taxonomy" id="2572576"/>
    <lineage>
        <taxon>Bacteria</taxon>
        <taxon>Pseudomonadati</taxon>
        <taxon>Pseudomonadota</taxon>
        <taxon>Alphaproteobacteria</taxon>
        <taxon>Sphingomonadales</taxon>
        <taxon>Sphingomonadaceae</taxon>
        <taxon>Sphingomonas</taxon>
    </lineage>
</organism>
<dbReference type="RefSeq" id="WP_136941919.1">
    <property type="nucleotide sequence ID" value="NZ_SWKR01000002.1"/>
</dbReference>
<dbReference type="Pfam" id="PF20143">
    <property type="entry name" value="NAD_kinase_C"/>
    <property type="match status" value="1"/>
</dbReference>
<accession>A0A4U1KZW7</accession>
<dbReference type="Pfam" id="PF01513">
    <property type="entry name" value="NAD_kinase"/>
    <property type="match status" value="1"/>
</dbReference>
<dbReference type="InterPro" id="IPR017438">
    <property type="entry name" value="ATP-NAD_kinase_N"/>
</dbReference>
<dbReference type="SUPFAM" id="SSF111331">
    <property type="entry name" value="NAD kinase/diacylglycerol kinase-like"/>
    <property type="match status" value="1"/>
</dbReference>
<gene>
    <name evidence="1" type="ORF">FBR43_03785</name>
</gene>
<name>A0A4U1KZW7_9SPHN</name>
<dbReference type="AlphaFoldDB" id="A0A4U1KZW7"/>
<protein>
    <submittedName>
        <fullName evidence="1">ATP-NAD kinase</fullName>
    </submittedName>
</protein>
<dbReference type="InterPro" id="IPR016064">
    <property type="entry name" value="NAD/diacylglycerol_kinase_sf"/>
</dbReference>